<evidence type="ECO:0000256" key="6">
    <source>
        <dbReference type="ARBA" id="ARBA00022741"/>
    </source>
</evidence>
<feature type="compositionally biased region" description="Polar residues" evidence="15">
    <location>
        <begin position="1176"/>
        <end position="1194"/>
    </location>
</feature>
<dbReference type="Proteomes" id="UP001209878">
    <property type="component" value="Unassembled WGS sequence"/>
</dbReference>
<dbReference type="SUPFAM" id="SSF81660">
    <property type="entry name" value="Metal cation-transporting ATPase, ATP-binding domain N"/>
    <property type="match status" value="1"/>
</dbReference>
<dbReference type="PROSITE" id="PS00154">
    <property type="entry name" value="ATPASE_E1_E2"/>
    <property type="match status" value="1"/>
</dbReference>
<keyword evidence="6 14" id="KW-0547">Nucleotide-binding</keyword>
<keyword evidence="12 14" id="KW-0472">Membrane</keyword>
<feature type="transmembrane region" description="Helical" evidence="14">
    <location>
        <begin position="914"/>
        <end position="936"/>
    </location>
</feature>
<dbReference type="GO" id="GO:0031902">
    <property type="term" value="C:late endosome membrane"/>
    <property type="evidence" value="ECO:0007669"/>
    <property type="project" value="UniProtKB-SubCell"/>
</dbReference>
<keyword evidence="20" id="KW-1185">Reference proteome</keyword>
<dbReference type="GO" id="GO:0015203">
    <property type="term" value="F:polyamine transmembrane transporter activity"/>
    <property type="evidence" value="ECO:0007669"/>
    <property type="project" value="TreeGrafter"/>
</dbReference>
<organism evidence="19 20">
    <name type="scientific">Ridgeia piscesae</name>
    <name type="common">Tubeworm</name>
    <dbReference type="NCBI Taxonomy" id="27915"/>
    <lineage>
        <taxon>Eukaryota</taxon>
        <taxon>Metazoa</taxon>
        <taxon>Spiralia</taxon>
        <taxon>Lophotrochozoa</taxon>
        <taxon>Annelida</taxon>
        <taxon>Polychaeta</taxon>
        <taxon>Sedentaria</taxon>
        <taxon>Canalipalpata</taxon>
        <taxon>Sabellida</taxon>
        <taxon>Siboglinidae</taxon>
        <taxon>Ridgeia</taxon>
    </lineage>
</organism>
<keyword evidence="11 14" id="KW-1133">Transmembrane helix</keyword>
<evidence type="ECO:0000256" key="11">
    <source>
        <dbReference type="ARBA" id="ARBA00022989"/>
    </source>
</evidence>
<keyword evidence="8 14" id="KW-0067">ATP-binding</keyword>
<feature type="domain" description="Cation-transporting P-type ATPase N-terminal" evidence="17">
    <location>
        <begin position="170"/>
        <end position="221"/>
    </location>
</feature>
<dbReference type="InterPro" id="IPR044492">
    <property type="entry name" value="P_typ_ATPase_HD_dom"/>
</dbReference>
<evidence type="ECO:0000259" key="16">
    <source>
        <dbReference type="Pfam" id="PF00122"/>
    </source>
</evidence>
<dbReference type="AlphaFoldDB" id="A0AAD9UGP8"/>
<dbReference type="InterPro" id="IPR047819">
    <property type="entry name" value="P5A-ATPase_N"/>
</dbReference>
<reference evidence="19" key="1">
    <citation type="journal article" date="2023" name="Mol. Biol. Evol.">
        <title>Third-Generation Sequencing Reveals the Adaptive Role of the Epigenome in Three Deep-Sea Polychaetes.</title>
        <authorList>
            <person name="Perez M."/>
            <person name="Aroh O."/>
            <person name="Sun Y."/>
            <person name="Lan Y."/>
            <person name="Juniper S.K."/>
            <person name="Young C.R."/>
            <person name="Angers B."/>
            <person name="Qian P.Y."/>
        </authorList>
    </citation>
    <scope>NUCLEOTIDE SEQUENCE</scope>
    <source>
        <strain evidence="19">R07B-5</strain>
    </source>
</reference>
<dbReference type="GO" id="GO:0046872">
    <property type="term" value="F:metal ion binding"/>
    <property type="evidence" value="ECO:0007669"/>
    <property type="project" value="UniProtKB-UniRule"/>
</dbReference>
<dbReference type="InterPro" id="IPR023214">
    <property type="entry name" value="HAD_sf"/>
</dbReference>
<dbReference type="PRINTS" id="PR00119">
    <property type="entry name" value="CATATPASE"/>
</dbReference>
<evidence type="ECO:0000259" key="17">
    <source>
        <dbReference type="Pfam" id="PF00690"/>
    </source>
</evidence>
<dbReference type="InterPro" id="IPR036412">
    <property type="entry name" value="HAD-like_sf"/>
</dbReference>
<feature type="region of interest" description="Disordered" evidence="15">
    <location>
        <begin position="1176"/>
        <end position="1201"/>
    </location>
</feature>
<evidence type="ECO:0000259" key="18">
    <source>
        <dbReference type="Pfam" id="PF12409"/>
    </source>
</evidence>
<dbReference type="CDD" id="cd07542">
    <property type="entry name" value="P-type_ATPase_cation"/>
    <property type="match status" value="1"/>
</dbReference>
<dbReference type="Pfam" id="PF13246">
    <property type="entry name" value="Cation_ATPase"/>
    <property type="match status" value="1"/>
</dbReference>
<evidence type="ECO:0000313" key="20">
    <source>
        <dbReference type="Proteomes" id="UP001209878"/>
    </source>
</evidence>
<keyword evidence="9 14" id="KW-0460">Magnesium</keyword>
<evidence type="ECO:0000256" key="1">
    <source>
        <dbReference type="ARBA" id="ARBA00004107"/>
    </source>
</evidence>
<dbReference type="InterPro" id="IPR018303">
    <property type="entry name" value="ATPase_P-typ_P_site"/>
</dbReference>
<dbReference type="InterPro" id="IPR059000">
    <property type="entry name" value="ATPase_P-type_domA"/>
</dbReference>
<dbReference type="InterPro" id="IPR008250">
    <property type="entry name" value="ATPase_P-typ_transduc_dom_A_sf"/>
</dbReference>
<evidence type="ECO:0000256" key="7">
    <source>
        <dbReference type="ARBA" id="ARBA00022753"/>
    </source>
</evidence>
<keyword evidence="4 14" id="KW-0812">Transmembrane</keyword>
<keyword evidence="7" id="KW-0967">Endosome</keyword>
<evidence type="ECO:0000256" key="15">
    <source>
        <dbReference type="SAM" id="MobiDB-lite"/>
    </source>
</evidence>
<dbReference type="PANTHER" id="PTHR45630:SF8">
    <property type="entry name" value="CATION-TRANSPORTING ATPASE"/>
    <property type="match status" value="1"/>
</dbReference>
<feature type="domain" description="P-type ATPase A" evidence="16">
    <location>
        <begin position="264"/>
        <end position="387"/>
    </location>
</feature>
<comment type="caution">
    <text evidence="19">The sequence shown here is derived from an EMBL/GenBank/DDBJ whole genome shotgun (WGS) entry which is preliminary data.</text>
</comment>
<protein>
    <recommendedName>
        <fullName evidence="14">Cation-transporting ATPase</fullName>
        <ecNumber evidence="14">7.2.2.-</ecNumber>
    </recommendedName>
</protein>
<dbReference type="GO" id="GO:0016887">
    <property type="term" value="F:ATP hydrolysis activity"/>
    <property type="evidence" value="ECO:0007669"/>
    <property type="project" value="InterPro"/>
</dbReference>
<comment type="catalytic activity">
    <reaction evidence="13 14">
        <text>ATP + H2O = ADP + phosphate + H(+)</text>
        <dbReference type="Rhea" id="RHEA:13065"/>
        <dbReference type="ChEBI" id="CHEBI:15377"/>
        <dbReference type="ChEBI" id="CHEBI:15378"/>
        <dbReference type="ChEBI" id="CHEBI:30616"/>
        <dbReference type="ChEBI" id="CHEBI:43474"/>
        <dbReference type="ChEBI" id="CHEBI:456216"/>
    </reaction>
</comment>
<dbReference type="EC" id="7.2.2.-" evidence="14"/>
<evidence type="ECO:0000256" key="14">
    <source>
        <dbReference type="RuleBase" id="RU362082"/>
    </source>
</evidence>
<evidence type="ECO:0000313" key="19">
    <source>
        <dbReference type="EMBL" id="KAK2188822.1"/>
    </source>
</evidence>
<evidence type="ECO:0000256" key="9">
    <source>
        <dbReference type="ARBA" id="ARBA00022842"/>
    </source>
</evidence>
<dbReference type="Pfam" id="PF12409">
    <property type="entry name" value="P5-ATPase"/>
    <property type="match status" value="1"/>
</dbReference>
<gene>
    <name evidence="19" type="ORF">NP493_122g02016</name>
</gene>
<dbReference type="InterPro" id="IPR047821">
    <property type="entry name" value="P5B-type_ATPase"/>
</dbReference>
<dbReference type="SFLD" id="SFLDF00027">
    <property type="entry name" value="p-type_atpase"/>
    <property type="match status" value="1"/>
</dbReference>
<dbReference type="FunFam" id="1.20.1110.10:FF:000023">
    <property type="entry name" value="Cation-transporting ATPase"/>
    <property type="match status" value="1"/>
</dbReference>
<feature type="transmembrane region" description="Helical" evidence="14">
    <location>
        <begin position="1096"/>
        <end position="1118"/>
    </location>
</feature>
<dbReference type="FunFam" id="3.40.1110.10:FF:000026">
    <property type="entry name" value="Cation-transporting ATPase"/>
    <property type="match status" value="1"/>
</dbReference>
<dbReference type="Pfam" id="PF00690">
    <property type="entry name" value="Cation_ATPase_N"/>
    <property type="match status" value="1"/>
</dbReference>
<dbReference type="NCBIfam" id="TIGR01494">
    <property type="entry name" value="ATPase_P-type"/>
    <property type="match status" value="2"/>
</dbReference>
<feature type="transmembrane region" description="Helical" evidence="14">
    <location>
        <begin position="33"/>
        <end position="50"/>
    </location>
</feature>
<dbReference type="SUPFAM" id="SSF56784">
    <property type="entry name" value="HAD-like"/>
    <property type="match status" value="1"/>
</dbReference>
<comment type="caution">
    <text evidence="14">Lacks conserved residue(s) required for the propagation of feature annotation.</text>
</comment>
<dbReference type="EMBL" id="JAODUO010000121">
    <property type="protein sequence ID" value="KAK2188822.1"/>
    <property type="molecule type" value="Genomic_DNA"/>
</dbReference>
<evidence type="ECO:0000256" key="8">
    <source>
        <dbReference type="ARBA" id="ARBA00022840"/>
    </source>
</evidence>
<proteinExistence type="inferred from homology"/>
<evidence type="ECO:0000256" key="10">
    <source>
        <dbReference type="ARBA" id="ARBA00022967"/>
    </source>
</evidence>
<evidence type="ECO:0000256" key="2">
    <source>
        <dbReference type="ARBA" id="ARBA00006000"/>
    </source>
</evidence>
<feature type="transmembrane region" description="Helical" evidence="14">
    <location>
        <begin position="1055"/>
        <end position="1076"/>
    </location>
</feature>
<dbReference type="InterPro" id="IPR023298">
    <property type="entry name" value="ATPase_P-typ_TM_dom_sf"/>
</dbReference>
<evidence type="ECO:0000256" key="5">
    <source>
        <dbReference type="ARBA" id="ARBA00022723"/>
    </source>
</evidence>
<keyword evidence="5 14" id="KW-0479">Metal-binding</keyword>
<feature type="transmembrane region" description="Helical" evidence="14">
    <location>
        <begin position="942"/>
        <end position="962"/>
    </location>
</feature>
<dbReference type="SUPFAM" id="SSF81665">
    <property type="entry name" value="Calcium ATPase, transmembrane domain M"/>
    <property type="match status" value="1"/>
</dbReference>
<dbReference type="InterPro" id="IPR004014">
    <property type="entry name" value="ATPase_P-typ_cation-transptr_N"/>
</dbReference>
<feature type="domain" description="P5B-type ATPase N-terminal" evidence="18">
    <location>
        <begin position="17"/>
        <end position="146"/>
    </location>
</feature>
<comment type="subcellular location">
    <subcellularLocation>
        <location evidence="1">Late endosome membrane</location>
        <topology evidence="1">Multi-pass membrane protein</topology>
    </subcellularLocation>
    <subcellularLocation>
        <location evidence="14">Membrane</location>
        <topology evidence="14">Multi-pass membrane protein</topology>
    </subcellularLocation>
</comment>
<feature type="transmembrane region" description="Helical" evidence="14">
    <location>
        <begin position="983"/>
        <end position="1004"/>
    </location>
</feature>
<dbReference type="Gene3D" id="2.70.150.10">
    <property type="entry name" value="Calcium-transporting ATPase, cytoplasmic transduction domain A"/>
    <property type="match status" value="1"/>
</dbReference>
<keyword evidence="3" id="KW-0597">Phosphoprotein</keyword>
<dbReference type="SFLD" id="SFLDG00002">
    <property type="entry name" value="C1.7:_P-type_atpase_like"/>
    <property type="match status" value="1"/>
</dbReference>
<evidence type="ECO:0000256" key="12">
    <source>
        <dbReference type="ARBA" id="ARBA00023136"/>
    </source>
</evidence>
<dbReference type="InterPro" id="IPR006544">
    <property type="entry name" value="P-type_TPase_V"/>
</dbReference>
<dbReference type="GO" id="GO:0019829">
    <property type="term" value="F:ATPase-coupled monoatomic cation transmembrane transporter activity"/>
    <property type="evidence" value="ECO:0007669"/>
    <property type="project" value="UniProtKB-UniRule"/>
</dbReference>
<dbReference type="GO" id="GO:0005524">
    <property type="term" value="F:ATP binding"/>
    <property type="evidence" value="ECO:0007669"/>
    <property type="project" value="UniProtKB-UniRule"/>
</dbReference>
<sequence length="1237" mass="138327">MAPEQQPTKTCLNVGLEDEMEIRGYRPDRVKEVISWVFVILTLGVLRLVFHWRPAWWLRLTKCRCDLSEATLVLLQDQYKELYVEKVRVLSQLEDGKDLHQSDLLLIHRNRLTSETSGTSGNSVTHSSATSEGLPYFVNKKIKYVWAAENDQFEKLKGLEDGVACSFFHGARGLSVTEQAGRRAVFGGNNIEVHVTPIIKLLFTQVLNPFYVFQVFSVILWCFDEYYYYSGCIVIISVISLTTEIHEIRTMQRALKGTVTSNQIVSVCRETGEYEEILSDQLVPGDVLEVPRSGCIMQCDAVLVTGNCIVNESMLTGESVPVTKTPIPNPRQSTSGDMTFNMKDHSRHILFCGTQVIQARYYGNQKVKAVVVRTGFMTSKGELVRSIMFPKPVDFKFSQDAFKFIGALAIIACIGMIYTLVLMIRRGNGVSHVIVRTLDLVTIVVPPALPAAMTAGIVFAQKRLRRQLVYCISPHSINLCGAINVFCFDKTGTLTEDGLDMHSVIPSLSASFQTVVKDVQQLGRQPVVACMATCHSLTIIEDTLAGDPLDLKMFETTNWELEEPGEDATKYDIFVPTVVRPKQPDVVRASESFESIESIPFEIGIVRQFPFSSKLQRMSVIVRSLGSSHFDLYAKGSPEMISSLCRHETMPADFHEVLLHYTQQGFRVIALATRQLRKIGYVKLQRAQRETVECDLVFLGLLIMENRMKPQTRPVIEQLRGANIRPVMVTGDNILTALSIARECEMIKKNDTVISVHVLHSGGDSHPCIQWTYAEDITRQVKEIHTDSENSVNVDIEYSERLHFALTGRTWRLIRQHFPELLPKLVVRGTVFARMSPDQKQQLVELLQEIGYYVGMCGDGANDCGALKTAHTGISLSEAEASVASPFTSKEQNITCVPIVIREGRAALVTSFGIFKYMAGYSITQFISVCVLYWIGANLTDFTFLYIDLFLLTTLCITFGYTSAYPDLVPNVPTVSLISLRPLVSLAMQLVVMGIIQVLTWQYVRTQPWFMPFVPNDDDNYTCHEVTVVFCISSFQYITLSVIFSKGTPFRRSIFTNYVFLANLVICTAVSVYISLYPFPWLANLLMLSLSPSMLFRGQIIGFAAINFFLCLILENVIDSVTLQKCCRGILGSKMQGRKSGFEAIEEDLISASEWGPMSKSTSSFAKLMHLESQPAVSPTVTDENEGNGDSSEVGQGDFTGGKTWEQLDSDNFTVDTMDANDSTVLTGSECTTTTRL</sequence>
<dbReference type="SFLD" id="SFLDS00003">
    <property type="entry name" value="Haloacid_Dehalogenase"/>
    <property type="match status" value="1"/>
</dbReference>
<comment type="similarity">
    <text evidence="2 14">Belongs to the cation transport ATPase (P-type) (TC 3.A.3) family. Type V subfamily.</text>
</comment>
<dbReference type="GO" id="GO:0015662">
    <property type="term" value="F:P-type ion transporter activity"/>
    <property type="evidence" value="ECO:0007669"/>
    <property type="project" value="InterPro"/>
</dbReference>
<dbReference type="InterPro" id="IPR001757">
    <property type="entry name" value="P_typ_ATPase"/>
</dbReference>
<dbReference type="PANTHER" id="PTHR45630">
    <property type="entry name" value="CATION-TRANSPORTING ATPASE-RELATED"/>
    <property type="match status" value="1"/>
</dbReference>
<feature type="transmembrane region" description="Helical" evidence="14">
    <location>
        <begin position="401"/>
        <end position="420"/>
    </location>
</feature>
<dbReference type="Pfam" id="PF00122">
    <property type="entry name" value="E1-E2_ATPase"/>
    <property type="match status" value="1"/>
</dbReference>
<dbReference type="GO" id="GO:0006874">
    <property type="term" value="P:intracellular calcium ion homeostasis"/>
    <property type="evidence" value="ECO:0007669"/>
    <property type="project" value="TreeGrafter"/>
</dbReference>
<evidence type="ECO:0000256" key="13">
    <source>
        <dbReference type="ARBA" id="ARBA00049360"/>
    </source>
</evidence>
<dbReference type="Gene3D" id="3.40.1110.10">
    <property type="entry name" value="Calcium-transporting ATPase, cytoplasmic domain N"/>
    <property type="match status" value="1"/>
</dbReference>
<name>A0AAD9UGP8_RIDPI</name>
<dbReference type="InterPro" id="IPR023299">
    <property type="entry name" value="ATPase_P-typ_cyto_dom_N"/>
</dbReference>
<feature type="transmembrane region" description="Helical" evidence="14">
    <location>
        <begin position="440"/>
        <end position="460"/>
    </location>
</feature>
<keyword evidence="10 14" id="KW-1278">Translocase</keyword>
<dbReference type="SUPFAM" id="SSF81653">
    <property type="entry name" value="Calcium ATPase, transduction domain A"/>
    <property type="match status" value="1"/>
</dbReference>
<dbReference type="Gene3D" id="3.40.50.1000">
    <property type="entry name" value="HAD superfamily/HAD-like"/>
    <property type="match status" value="1"/>
</dbReference>
<dbReference type="NCBIfam" id="TIGR01657">
    <property type="entry name" value="P-ATPase-V"/>
    <property type="match status" value="1"/>
</dbReference>
<evidence type="ECO:0000256" key="4">
    <source>
        <dbReference type="ARBA" id="ARBA00022692"/>
    </source>
</evidence>
<evidence type="ECO:0000256" key="3">
    <source>
        <dbReference type="ARBA" id="ARBA00022553"/>
    </source>
</evidence>
<dbReference type="FunFam" id="3.40.50.1000:FF:000045">
    <property type="entry name" value="Cation-transporting ATPase"/>
    <property type="match status" value="1"/>
</dbReference>
<accession>A0AAD9UGP8</accession>